<name>A0A0A1U5N4_ENTIV</name>
<dbReference type="SUPFAM" id="SSF53335">
    <property type="entry name" value="S-adenosyl-L-methionine-dependent methyltransferases"/>
    <property type="match status" value="1"/>
</dbReference>
<dbReference type="OMA" id="YEDNVIC"/>
<dbReference type="OrthoDB" id="411785at2759"/>
<dbReference type="EMBL" id="KB206864">
    <property type="protein sequence ID" value="ELP87113.1"/>
    <property type="molecule type" value="Genomic_DNA"/>
</dbReference>
<sequence length="415" mass="46456">MSAPTGFLPADLAKVAALHPDEKFTLPYYEKESYPKYTFVVIDTPKPTSLTVAIFVVPQGSENEYHYACPEGNRDLSEAISAERLLLVYIDPHYTVPDLASIIPELSNISKTLIPSTLVSGDAPILTAEEGLGHRKLLFEKKSQYNGKVLVEEIENDDKTATRRLKFDGFRTVVQSEAVVENGKLDVEKSIQASPYQDAIRRGLVFFWRSQSDLPFRIVIIGAGGCTLTLGIKKVLPESRIVSVDIDEVVVEAAEKYFFAEHEETTKVITMNGIEYLKTLANKATESALQNAVHAVIIDVDNKPKSDEELTGPPPPFVQQNCIVDMIKSLFVANMNSITPPLVIFNIVTRNDMLRRETVTKLAAYFKQVYIWQGGNDINCIVFGFPNEVQSYNIEKDFKDNKGFEDFLDGLTRFK</sequence>
<accession>A0A0A1U5N4</accession>
<dbReference type="RefSeq" id="XP_004253884.1">
    <property type="nucleotide sequence ID" value="XM_004253836.1"/>
</dbReference>
<evidence type="ECO:0000313" key="2">
    <source>
        <dbReference type="Proteomes" id="UP000014680"/>
    </source>
</evidence>
<dbReference type="VEuPathDB" id="AmoebaDB:EIN_495880"/>
<dbReference type="AlphaFoldDB" id="A0A0A1U5N4"/>
<gene>
    <name evidence="1" type="ORF">EIN_495880</name>
</gene>
<evidence type="ECO:0008006" key="3">
    <source>
        <dbReference type="Google" id="ProtNLM"/>
    </source>
</evidence>
<proteinExistence type="predicted"/>
<dbReference type="InterPro" id="IPR029063">
    <property type="entry name" value="SAM-dependent_MTases_sf"/>
</dbReference>
<dbReference type="Gene3D" id="3.40.50.150">
    <property type="entry name" value="Vaccinia Virus protein VP39"/>
    <property type="match status" value="1"/>
</dbReference>
<organism evidence="1 2">
    <name type="scientific">Entamoeba invadens IP1</name>
    <dbReference type="NCBI Taxonomy" id="370355"/>
    <lineage>
        <taxon>Eukaryota</taxon>
        <taxon>Amoebozoa</taxon>
        <taxon>Evosea</taxon>
        <taxon>Archamoebae</taxon>
        <taxon>Mastigamoebida</taxon>
        <taxon>Entamoebidae</taxon>
        <taxon>Entamoeba</taxon>
    </lineage>
</organism>
<dbReference type="Proteomes" id="UP000014680">
    <property type="component" value="Unassembled WGS sequence"/>
</dbReference>
<dbReference type="KEGG" id="eiv:EIN_495880"/>
<protein>
    <recommendedName>
        <fullName evidence="3">Spermidine synthase</fullName>
    </recommendedName>
</protein>
<evidence type="ECO:0000313" key="1">
    <source>
        <dbReference type="EMBL" id="ELP87113.1"/>
    </source>
</evidence>
<dbReference type="GeneID" id="14886100"/>
<reference evidence="1 2" key="1">
    <citation type="submission" date="2012-10" db="EMBL/GenBank/DDBJ databases">
        <authorList>
            <person name="Zafar N."/>
            <person name="Inman J."/>
            <person name="Hall N."/>
            <person name="Lorenzi H."/>
            <person name="Caler E."/>
        </authorList>
    </citation>
    <scope>NUCLEOTIDE SEQUENCE [LARGE SCALE GENOMIC DNA]</scope>
    <source>
        <strain evidence="1 2">IP1</strain>
    </source>
</reference>
<keyword evidence="2" id="KW-1185">Reference proteome</keyword>